<dbReference type="Gene3D" id="3.30.70.1060">
    <property type="entry name" value="Dimeric alpha+beta barrel"/>
    <property type="match status" value="1"/>
</dbReference>
<dbReference type="PATRIC" id="fig|1813736.3.peg.3169"/>
<reference evidence="3 4" key="1">
    <citation type="journal article" date="2016" name="Genome Announc.">
        <title>First Complete Genome Sequence of a Subdivision 6 Acidobacterium Strain.</title>
        <authorList>
            <person name="Huang S."/>
            <person name="Vieira S."/>
            <person name="Bunk B."/>
            <person name="Riedel T."/>
            <person name="Sproer C."/>
            <person name="Overmann J."/>
        </authorList>
    </citation>
    <scope>NUCLEOTIDE SEQUENCE [LARGE SCALE GENOMIC DNA]</scope>
    <source>
        <strain evidence="4">DSM 100886 HEG_-6_39</strain>
    </source>
</reference>
<dbReference type="InterPro" id="IPR011008">
    <property type="entry name" value="Dimeric_a/b-barrel"/>
</dbReference>
<evidence type="ECO:0000313" key="4">
    <source>
        <dbReference type="Proteomes" id="UP000076079"/>
    </source>
</evidence>
<feature type="domain" description="YCII-related" evidence="2">
    <location>
        <begin position="4"/>
        <end position="111"/>
    </location>
</feature>
<accession>A0A143PNS3</accession>
<gene>
    <name evidence="3" type="ORF">LuPra_02972</name>
</gene>
<dbReference type="KEGG" id="abac:LuPra_02972"/>
<dbReference type="OrthoDB" id="9807535at2"/>
<evidence type="ECO:0000313" key="3">
    <source>
        <dbReference type="EMBL" id="AMY09748.1"/>
    </source>
</evidence>
<name>A0A143PNS3_LUTPR</name>
<dbReference type="RefSeq" id="WP_110171471.1">
    <property type="nucleotide sequence ID" value="NZ_CP015136.1"/>
</dbReference>
<evidence type="ECO:0000256" key="1">
    <source>
        <dbReference type="ARBA" id="ARBA00007689"/>
    </source>
</evidence>
<sequence length="119" mass="12920">MAKYLLLLRDTGTYPDMSPEAMQAVLQRYIDWTTGLATRGVLVDASKLYDGAGRIVRGGRPQPVVTDGPYVEGKEVIGGYYVVQAASYEDTVALSSDCPHLDFGSIEIRELEAMGGEQS</sequence>
<comment type="similarity">
    <text evidence="1">Belongs to the YciI family.</text>
</comment>
<dbReference type="Pfam" id="PF03795">
    <property type="entry name" value="YCII"/>
    <property type="match status" value="1"/>
</dbReference>
<protein>
    <submittedName>
        <fullName evidence="3">YCII-related domain protein</fullName>
    </submittedName>
</protein>
<dbReference type="STRING" id="1855912.LuPra_02972"/>
<reference evidence="4" key="2">
    <citation type="submission" date="2016-04" db="EMBL/GenBank/DDBJ databases">
        <title>First Complete Genome Sequence of a Subdivision 6 Acidobacterium.</title>
        <authorList>
            <person name="Huang S."/>
            <person name="Vieira S."/>
            <person name="Bunk B."/>
            <person name="Riedel T."/>
            <person name="Sproeer C."/>
            <person name="Overmann J."/>
        </authorList>
    </citation>
    <scope>NUCLEOTIDE SEQUENCE [LARGE SCALE GENOMIC DNA]</scope>
    <source>
        <strain evidence="4">DSM 100886 HEG_-6_39</strain>
    </source>
</reference>
<organism evidence="3 4">
    <name type="scientific">Luteitalea pratensis</name>
    <dbReference type="NCBI Taxonomy" id="1855912"/>
    <lineage>
        <taxon>Bacteria</taxon>
        <taxon>Pseudomonadati</taxon>
        <taxon>Acidobacteriota</taxon>
        <taxon>Vicinamibacteria</taxon>
        <taxon>Vicinamibacterales</taxon>
        <taxon>Vicinamibacteraceae</taxon>
        <taxon>Luteitalea</taxon>
    </lineage>
</organism>
<keyword evidence="4" id="KW-1185">Reference proteome</keyword>
<dbReference type="AlphaFoldDB" id="A0A143PNS3"/>
<dbReference type="Proteomes" id="UP000076079">
    <property type="component" value="Chromosome"/>
</dbReference>
<dbReference type="PANTHER" id="PTHR35174:SF1">
    <property type="entry name" value="BLL0086 PROTEIN"/>
    <property type="match status" value="1"/>
</dbReference>
<proteinExistence type="inferred from homology"/>
<dbReference type="InterPro" id="IPR005545">
    <property type="entry name" value="YCII"/>
</dbReference>
<dbReference type="EMBL" id="CP015136">
    <property type="protein sequence ID" value="AMY09748.1"/>
    <property type="molecule type" value="Genomic_DNA"/>
</dbReference>
<evidence type="ECO:0000259" key="2">
    <source>
        <dbReference type="Pfam" id="PF03795"/>
    </source>
</evidence>
<dbReference type="PANTHER" id="PTHR35174">
    <property type="entry name" value="BLL7171 PROTEIN-RELATED"/>
    <property type="match status" value="1"/>
</dbReference>
<dbReference type="SUPFAM" id="SSF54909">
    <property type="entry name" value="Dimeric alpha+beta barrel"/>
    <property type="match status" value="1"/>
</dbReference>